<organism evidence="1 2">
    <name type="scientific">Thelohanellus kitauei</name>
    <name type="common">Myxosporean</name>
    <dbReference type="NCBI Taxonomy" id="669202"/>
    <lineage>
        <taxon>Eukaryota</taxon>
        <taxon>Metazoa</taxon>
        <taxon>Cnidaria</taxon>
        <taxon>Myxozoa</taxon>
        <taxon>Myxosporea</taxon>
        <taxon>Bivalvulida</taxon>
        <taxon>Platysporina</taxon>
        <taxon>Myxobolidae</taxon>
        <taxon>Thelohanellus</taxon>
    </lineage>
</organism>
<sequence length="219" mass="24741">MMVFERVGCFAFSIPPPTPVNGLSDAEPAKPVFEALQAKTSDEWTTAATLSSPCLNVRLALYEVRIRLYKQIKRPSFSQGQACKGNQWPNNSQQLPMAQYSQGERPKDKWPIRGKLIRGRPGSQGQLARSTDRQAYALQYQRPVGQHDLHGRSRWLKGLKRQKSRYRAPVNGTTVGTNTSQPGVGPDLHIVVYHLNFELLNSQLDKSRTNYIAEQCKIY</sequence>
<evidence type="ECO:0000313" key="2">
    <source>
        <dbReference type="Proteomes" id="UP000031668"/>
    </source>
</evidence>
<keyword evidence="2" id="KW-1185">Reference proteome</keyword>
<dbReference type="EMBL" id="JWZT01002036">
    <property type="protein sequence ID" value="KII70519.1"/>
    <property type="molecule type" value="Genomic_DNA"/>
</dbReference>
<proteinExistence type="predicted"/>
<dbReference type="AlphaFoldDB" id="A0A0C2IYD6"/>
<reference evidence="1 2" key="1">
    <citation type="journal article" date="2014" name="Genome Biol. Evol.">
        <title>The genome of the myxosporean Thelohanellus kitauei shows adaptations to nutrient acquisition within its fish host.</title>
        <authorList>
            <person name="Yang Y."/>
            <person name="Xiong J."/>
            <person name="Zhou Z."/>
            <person name="Huo F."/>
            <person name="Miao W."/>
            <person name="Ran C."/>
            <person name="Liu Y."/>
            <person name="Zhang J."/>
            <person name="Feng J."/>
            <person name="Wang M."/>
            <person name="Wang M."/>
            <person name="Wang L."/>
            <person name="Yao B."/>
        </authorList>
    </citation>
    <scope>NUCLEOTIDE SEQUENCE [LARGE SCALE GENOMIC DNA]</scope>
    <source>
        <strain evidence="1">Wuqing</strain>
    </source>
</reference>
<evidence type="ECO:0000313" key="1">
    <source>
        <dbReference type="EMBL" id="KII70519.1"/>
    </source>
</evidence>
<gene>
    <name evidence="1" type="ORF">RF11_14833</name>
</gene>
<comment type="caution">
    <text evidence="1">The sequence shown here is derived from an EMBL/GenBank/DDBJ whole genome shotgun (WGS) entry which is preliminary data.</text>
</comment>
<name>A0A0C2IYD6_THEKT</name>
<dbReference type="Proteomes" id="UP000031668">
    <property type="component" value="Unassembled WGS sequence"/>
</dbReference>
<protein>
    <submittedName>
        <fullName evidence="1">Uncharacterized protein</fullName>
    </submittedName>
</protein>
<accession>A0A0C2IYD6</accession>